<dbReference type="RefSeq" id="WP_075190081.1">
    <property type="nucleotide sequence ID" value="NZ_RBIM01000004.1"/>
</dbReference>
<dbReference type="Proteomes" id="UP000273675">
    <property type="component" value="Unassembled WGS sequence"/>
</dbReference>
<proteinExistence type="inferred from homology"/>
<dbReference type="GO" id="GO:0005886">
    <property type="term" value="C:plasma membrane"/>
    <property type="evidence" value="ECO:0007669"/>
    <property type="project" value="UniProtKB-SubCell"/>
</dbReference>
<comment type="similarity">
    <text evidence="5">Belongs to the YciB family.</text>
</comment>
<keyword evidence="1 5" id="KW-1003">Cell membrane</keyword>
<evidence type="ECO:0000256" key="5">
    <source>
        <dbReference type="HAMAP-Rule" id="MF_00189"/>
    </source>
</evidence>
<evidence type="ECO:0000313" key="6">
    <source>
        <dbReference type="EMBL" id="RKQ96622.1"/>
    </source>
</evidence>
<accession>A0A495D419</accession>
<feature type="transmembrane region" description="Helical" evidence="5">
    <location>
        <begin position="179"/>
        <end position="197"/>
    </location>
</feature>
<evidence type="ECO:0000256" key="4">
    <source>
        <dbReference type="ARBA" id="ARBA00023136"/>
    </source>
</evidence>
<sequence length="215" mass="24359">MAQTQKTSEQSSRLLIEAGPIGVWIVVYNVARMFAADQAIYIGTGAYMLAATIALVMSIRIEKRIPPMLVMTTIIVLGLGAIGIVLQDPIFIYAKPTIINLFLSFMIFTSMAFGVNVWKLFFKHIFQLPDHVWTIYAIRWGLWFQFLAFLNELMWRHITDSTVPESARWFSGLILSENFWANAKLGVIGLSVIFMAAQFPLLMKYQRPVDGNDDA</sequence>
<evidence type="ECO:0000256" key="3">
    <source>
        <dbReference type="ARBA" id="ARBA00022989"/>
    </source>
</evidence>
<reference evidence="6 7" key="1">
    <citation type="submission" date="2018-10" db="EMBL/GenBank/DDBJ databases">
        <title>Genomic Encyclopedia of Type Strains, Phase IV (KMG-IV): sequencing the most valuable type-strain genomes for metagenomic binning, comparative biology and taxonomic classification.</title>
        <authorList>
            <person name="Goeker M."/>
        </authorList>
    </citation>
    <scope>NUCLEOTIDE SEQUENCE [LARGE SCALE GENOMIC DNA]</scope>
    <source>
        <strain evidence="6 7">DSM 4734</strain>
    </source>
</reference>
<comment type="caution">
    <text evidence="6">The sequence shown here is derived from an EMBL/GenBank/DDBJ whole genome shotgun (WGS) entry which is preliminary data.</text>
</comment>
<keyword evidence="2 5" id="KW-0812">Transmembrane</keyword>
<comment type="function">
    <text evidence="5">Plays a role in cell envelope biogenesis, maintenance of cell envelope integrity and membrane homeostasis.</text>
</comment>
<evidence type="ECO:0000313" key="7">
    <source>
        <dbReference type="Proteomes" id="UP000273675"/>
    </source>
</evidence>
<dbReference type="PANTHER" id="PTHR36917:SF1">
    <property type="entry name" value="INNER MEMBRANE-SPANNING PROTEIN YCIB"/>
    <property type="match status" value="1"/>
</dbReference>
<gene>
    <name evidence="5" type="primary">yciB</name>
    <name evidence="6" type="ORF">C7435_1954</name>
</gene>
<keyword evidence="4 5" id="KW-0472">Membrane</keyword>
<dbReference type="HAMAP" id="MF_00189">
    <property type="entry name" value="YciB"/>
    <property type="match status" value="1"/>
</dbReference>
<organism evidence="6 7">
    <name type="scientific">Maricaulis maris</name>
    <dbReference type="NCBI Taxonomy" id="74318"/>
    <lineage>
        <taxon>Bacteria</taxon>
        <taxon>Pseudomonadati</taxon>
        <taxon>Pseudomonadota</taxon>
        <taxon>Alphaproteobacteria</taxon>
        <taxon>Maricaulales</taxon>
        <taxon>Maricaulaceae</taxon>
        <taxon>Maricaulis</taxon>
    </lineage>
</organism>
<evidence type="ECO:0000256" key="1">
    <source>
        <dbReference type="ARBA" id="ARBA00022475"/>
    </source>
</evidence>
<keyword evidence="5" id="KW-0997">Cell inner membrane</keyword>
<dbReference type="Pfam" id="PF04279">
    <property type="entry name" value="IspA"/>
    <property type="match status" value="1"/>
</dbReference>
<feature type="transmembrane region" description="Helical" evidence="5">
    <location>
        <begin position="40"/>
        <end position="61"/>
    </location>
</feature>
<feature type="transmembrane region" description="Helical" evidence="5">
    <location>
        <begin position="14"/>
        <end position="34"/>
    </location>
</feature>
<feature type="transmembrane region" description="Helical" evidence="5">
    <location>
        <begin position="68"/>
        <end position="86"/>
    </location>
</feature>
<name>A0A495D419_9PROT</name>
<dbReference type="OrthoDB" id="9788219at2"/>
<dbReference type="EMBL" id="RBIM01000004">
    <property type="protein sequence ID" value="RKQ96622.1"/>
    <property type="molecule type" value="Genomic_DNA"/>
</dbReference>
<dbReference type="AlphaFoldDB" id="A0A495D419"/>
<keyword evidence="3 5" id="KW-1133">Transmembrane helix</keyword>
<feature type="transmembrane region" description="Helical" evidence="5">
    <location>
        <begin position="98"/>
        <end position="121"/>
    </location>
</feature>
<dbReference type="InterPro" id="IPR006008">
    <property type="entry name" value="YciB"/>
</dbReference>
<comment type="subcellular location">
    <subcellularLocation>
        <location evidence="5">Cell inner membrane</location>
        <topology evidence="5">Multi-pass membrane protein</topology>
    </subcellularLocation>
</comment>
<protein>
    <recommendedName>
        <fullName evidence="5">Inner membrane-spanning protein YciB</fullName>
    </recommendedName>
</protein>
<dbReference type="PANTHER" id="PTHR36917">
    <property type="entry name" value="INTRACELLULAR SEPTATION PROTEIN A-RELATED"/>
    <property type="match status" value="1"/>
</dbReference>
<evidence type="ECO:0000256" key="2">
    <source>
        <dbReference type="ARBA" id="ARBA00022692"/>
    </source>
</evidence>